<dbReference type="Proteomes" id="UP000017881">
    <property type="component" value="Chromosome"/>
</dbReference>
<dbReference type="InterPro" id="IPR003370">
    <property type="entry name" value="Chromate_transpt"/>
</dbReference>
<dbReference type="Pfam" id="PF02417">
    <property type="entry name" value="Chromate_transp"/>
    <property type="match status" value="2"/>
</dbReference>
<dbReference type="NCBIfam" id="TIGR00937">
    <property type="entry name" value="2A51"/>
    <property type="match status" value="1"/>
</dbReference>
<dbReference type="HOGENOM" id="CLU_018106_0_1_6"/>
<name>R4V8D8_9GAMM</name>
<feature type="transmembrane region" description="Helical" evidence="7">
    <location>
        <begin position="78"/>
        <end position="103"/>
    </location>
</feature>
<dbReference type="PATRIC" id="fig|1260251.3.peg.1144"/>
<feature type="transmembrane region" description="Helical" evidence="7">
    <location>
        <begin position="109"/>
        <end position="129"/>
    </location>
</feature>
<feature type="transmembrane region" description="Helical" evidence="7">
    <location>
        <begin position="194"/>
        <end position="212"/>
    </location>
</feature>
<evidence type="ECO:0000256" key="1">
    <source>
        <dbReference type="ARBA" id="ARBA00004651"/>
    </source>
</evidence>
<dbReference type="GO" id="GO:0005886">
    <property type="term" value="C:plasma membrane"/>
    <property type="evidence" value="ECO:0007669"/>
    <property type="project" value="UniProtKB-SubCell"/>
</dbReference>
<keyword evidence="4 7" id="KW-0812">Transmembrane</keyword>
<evidence type="ECO:0000256" key="7">
    <source>
        <dbReference type="SAM" id="Phobius"/>
    </source>
</evidence>
<dbReference type="GO" id="GO:0015109">
    <property type="term" value="F:chromate transmembrane transporter activity"/>
    <property type="evidence" value="ECO:0007669"/>
    <property type="project" value="InterPro"/>
</dbReference>
<dbReference type="KEGG" id="ssal:SPISAL_05655"/>
<sequence length="390" mass="40037">MQRSAEIFWVFLRLGCIAFGGPVAHLGYYRRWFVDDRQWLTDAAYAQLMALSHMLPGPSSSQTGFAIGLHRGGLAGGLAAWVGFTLPSAVIMIAFGVGTMAFAELGNAGWLQGLKLAAIAVVANALYGMARQLCPDRPRALIALGAAMGVSFMPGIAGQVSVIVAGGLVALLIMPPPSVNDVDGPTPLSPRIGIVALALFGIGVMLVGLPVLDIAPAWAALYRSGALVFGGGHVVLPLLESGLVNPGLIEGDRFLAGYGMAQAVPGPVFTFGGYLGTQALPDMPIWAGLLGVVTLFAPGLLLMAGLLPFWGHVSRYARAQQALLGINAAVVGLLAAVLWDPLLTGGIRQLSDAGIAGAALAALSLGRVPAYLVVAACAALAQLLTYLPSG</sequence>
<dbReference type="PIRSF" id="PIRSF004810">
    <property type="entry name" value="ChrA"/>
    <property type="match status" value="1"/>
</dbReference>
<feature type="transmembrane region" description="Helical" evidence="7">
    <location>
        <begin position="141"/>
        <end position="174"/>
    </location>
</feature>
<protein>
    <submittedName>
        <fullName evidence="8">Chromate transporter</fullName>
    </submittedName>
</protein>
<keyword evidence="6 7" id="KW-0472">Membrane</keyword>
<keyword evidence="9" id="KW-1185">Reference proteome</keyword>
<feature type="transmembrane region" description="Helical" evidence="7">
    <location>
        <begin position="368"/>
        <end position="387"/>
    </location>
</feature>
<feature type="transmembrane region" description="Helical" evidence="7">
    <location>
        <begin position="6"/>
        <end position="29"/>
    </location>
</feature>
<keyword evidence="5 7" id="KW-1133">Transmembrane helix</keyword>
<dbReference type="RefSeq" id="WP_016353532.1">
    <property type="nucleotide sequence ID" value="NC_021291.1"/>
</dbReference>
<evidence type="ECO:0000256" key="4">
    <source>
        <dbReference type="ARBA" id="ARBA00022692"/>
    </source>
</evidence>
<dbReference type="OrthoDB" id="8969999at2"/>
<comment type="subcellular location">
    <subcellularLocation>
        <location evidence="1">Cell membrane</location>
        <topology evidence="1">Multi-pass membrane protein</topology>
    </subcellularLocation>
</comment>
<evidence type="ECO:0000256" key="6">
    <source>
        <dbReference type="ARBA" id="ARBA00023136"/>
    </source>
</evidence>
<gene>
    <name evidence="8" type="ORF">SPISAL_05655</name>
</gene>
<dbReference type="InterPro" id="IPR014047">
    <property type="entry name" value="Chr_Tranpt_l_chain"/>
</dbReference>
<feature type="transmembrane region" description="Helical" evidence="7">
    <location>
        <begin position="285"/>
        <end position="310"/>
    </location>
</feature>
<feature type="transmembrane region" description="Helical" evidence="7">
    <location>
        <begin position="219"/>
        <end position="239"/>
    </location>
</feature>
<comment type="similarity">
    <text evidence="2">Belongs to the chromate ion transporter (CHR) (TC 2.A.51) family.</text>
</comment>
<dbReference type="PANTHER" id="PTHR33567">
    <property type="entry name" value="CHROMATE ION TRANSPORTER (EUROFUNG)"/>
    <property type="match status" value="1"/>
</dbReference>
<dbReference type="eggNOG" id="COG2059">
    <property type="taxonomic scope" value="Bacteria"/>
</dbReference>
<accession>R4V8D8</accession>
<organism evidence="8 9">
    <name type="scientific">Spiribacter salinus M19-40</name>
    <dbReference type="NCBI Taxonomy" id="1260251"/>
    <lineage>
        <taxon>Bacteria</taxon>
        <taxon>Pseudomonadati</taxon>
        <taxon>Pseudomonadota</taxon>
        <taxon>Gammaproteobacteria</taxon>
        <taxon>Chromatiales</taxon>
        <taxon>Ectothiorhodospiraceae</taxon>
        <taxon>Spiribacter</taxon>
    </lineage>
</organism>
<evidence type="ECO:0000313" key="8">
    <source>
        <dbReference type="EMBL" id="AGM41225.1"/>
    </source>
</evidence>
<dbReference type="EMBL" id="CP005963">
    <property type="protein sequence ID" value="AGM41225.1"/>
    <property type="molecule type" value="Genomic_DNA"/>
</dbReference>
<dbReference type="PANTHER" id="PTHR33567:SF3">
    <property type="entry name" value="CHROMATE ION TRANSPORTER (EUROFUNG)"/>
    <property type="match status" value="1"/>
</dbReference>
<dbReference type="AlphaFoldDB" id="R4V8D8"/>
<reference evidence="8 9" key="1">
    <citation type="journal article" date="2013" name="Genome Announc.">
        <title>Draft Genome of Spiribacter salinus M19-40, an Abundant Gammaproteobacterium in Aquatic Hypersaline Environments.</title>
        <authorList>
            <person name="Leon M.J."/>
            <person name="Ghai R."/>
            <person name="Fernandez A.B."/>
            <person name="Sanchez-Porro C."/>
            <person name="Rodriguez-Valera F."/>
            <person name="Ventosa A."/>
        </authorList>
    </citation>
    <scope>NUCLEOTIDE SEQUENCE [LARGE SCALE GENOMIC DNA]</scope>
    <source>
        <strain evidence="8">M19-40</strain>
    </source>
</reference>
<evidence type="ECO:0000256" key="2">
    <source>
        <dbReference type="ARBA" id="ARBA00005262"/>
    </source>
</evidence>
<feature type="transmembrane region" description="Helical" evidence="7">
    <location>
        <begin position="322"/>
        <end position="339"/>
    </location>
</feature>
<evidence type="ECO:0000256" key="5">
    <source>
        <dbReference type="ARBA" id="ARBA00022989"/>
    </source>
</evidence>
<proteinExistence type="inferred from homology"/>
<keyword evidence="3" id="KW-1003">Cell membrane</keyword>
<evidence type="ECO:0000256" key="3">
    <source>
        <dbReference type="ARBA" id="ARBA00022475"/>
    </source>
</evidence>
<evidence type="ECO:0000313" key="9">
    <source>
        <dbReference type="Proteomes" id="UP000017881"/>
    </source>
</evidence>